<reference evidence="2 3" key="1">
    <citation type="journal article" date="2015" name="Nature">
        <title>rRNA introns, odd ribosomes, and small enigmatic genomes across a large radiation of phyla.</title>
        <authorList>
            <person name="Brown C.T."/>
            <person name="Hug L.A."/>
            <person name="Thomas B.C."/>
            <person name="Sharon I."/>
            <person name="Castelle C.J."/>
            <person name="Singh A."/>
            <person name="Wilkins M.J."/>
            <person name="Williams K.H."/>
            <person name="Banfield J.F."/>
        </authorList>
    </citation>
    <scope>NUCLEOTIDE SEQUENCE [LARGE SCALE GENOMIC DNA]</scope>
</reference>
<name>A0A0G1U2S8_9BACT</name>
<accession>A0A0G1U2S8</accession>
<evidence type="ECO:0000313" key="2">
    <source>
        <dbReference type="EMBL" id="KKU88356.1"/>
    </source>
</evidence>
<comment type="caution">
    <text evidence="2">The sequence shown here is derived from an EMBL/GenBank/DDBJ whole genome shotgun (WGS) entry which is preliminary data.</text>
</comment>
<dbReference type="Pfam" id="PF20703">
    <property type="entry name" value="nSTAND1"/>
    <property type="match status" value="1"/>
</dbReference>
<dbReference type="Proteomes" id="UP000034739">
    <property type="component" value="Unassembled WGS sequence"/>
</dbReference>
<feature type="domain" description="Novel STAND NTPase 1" evidence="1">
    <location>
        <begin position="1"/>
        <end position="54"/>
    </location>
</feature>
<sequence length="66" mass="7106">MLTGASGDGKSSIVYAGVMPNARAGFFKAKFNNWVIADFRPERSPLKSLSASLQVPIDNARQHING</sequence>
<evidence type="ECO:0000313" key="3">
    <source>
        <dbReference type="Proteomes" id="UP000034739"/>
    </source>
</evidence>
<dbReference type="InterPro" id="IPR049052">
    <property type="entry name" value="nSTAND1"/>
</dbReference>
<gene>
    <name evidence="2" type="ORF">UY16_C0008G0003</name>
</gene>
<organism evidence="2 3">
    <name type="scientific">Candidatus Gottesmanbacteria bacterium GW2011_GWA2_47_9</name>
    <dbReference type="NCBI Taxonomy" id="1618445"/>
    <lineage>
        <taxon>Bacteria</taxon>
        <taxon>Candidatus Gottesmaniibacteriota</taxon>
    </lineage>
</organism>
<evidence type="ECO:0000259" key="1">
    <source>
        <dbReference type="Pfam" id="PF20703"/>
    </source>
</evidence>
<dbReference type="EMBL" id="LCOY01000008">
    <property type="protein sequence ID" value="KKU88356.1"/>
    <property type="molecule type" value="Genomic_DNA"/>
</dbReference>
<proteinExistence type="predicted"/>
<dbReference type="AlphaFoldDB" id="A0A0G1U2S8"/>
<protein>
    <recommendedName>
        <fullName evidence="1">Novel STAND NTPase 1 domain-containing protein</fullName>
    </recommendedName>
</protein>